<dbReference type="EMBL" id="CM003531">
    <property type="protein sequence ID" value="RCV22577.1"/>
    <property type="molecule type" value="Genomic_DNA"/>
</dbReference>
<dbReference type="AlphaFoldDB" id="A0A368QX99"/>
<reference evidence="1" key="2">
    <citation type="submission" date="2015-07" db="EMBL/GenBank/DDBJ databases">
        <authorList>
            <person name="Noorani M."/>
        </authorList>
    </citation>
    <scope>NUCLEOTIDE SEQUENCE</scope>
    <source>
        <strain evidence="1">Yugu1</strain>
    </source>
</reference>
<gene>
    <name evidence="1" type="ORF">SETIT_4G231600v2</name>
</gene>
<reference evidence="1" key="1">
    <citation type="journal article" date="2012" name="Nat. Biotechnol.">
        <title>Reference genome sequence of the model plant Setaria.</title>
        <authorList>
            <person name="Bennetzen J.L."/>
            <person name="Schmutz J."/>
            <person name="Wang H."/>
            <person name="Percifield R."/>
            <person name="Hawkins J."/>
            <person name="Pontaroli A.C."/>
            <person name="Estep M."/>
            <person name="Feng L."/>
            <person name="Vaughn J.N."/>
            <person name="Grimwood J."/>
            <person name="Jenkins J."/>
            <person name="Barry K."/>
            <person name="Lindquist E."/>
            <person name="Hellsten U."/>
            <person name="Deshpande S."/>
            <person name="Wang X."/>
            <person name="Wu X."/>
            <person name="Mitros T."/>
            <person name="Triplett J."/>
            <person name="Yang X."/>
            <person name="Ye C.Y."/>
            <person name="Mauro-Herrera M."/>
            <person name="Wang L."/>
            <person name="Li P."/>
            <person name="Sharma M."/>
            <person name="Sharma R."/>
            <person name="Ronald P.C."/>
            <person name="Panaud O."/>
            <person name="Kellogg E.A."/>
            <person name="Brutnell T.P."/>
            <person name="Doust A.N."/>
            <person name="Tuskan G.A."/>
            <person name="Rokhsar D."/>
            <person name="Devos K.M."/>
        </authorList>
    </citation>
    <scope>NUCLEOTIDE SEQUENCE [LARGE SCALE GENOMIC DNA]</scope>
    <source>
        <strain evidence="1">Yugu1</strain>
    </source>
</reference>
<proteinExistence type="predicted"/>
<accession>A0A368QX99</accession>
<protein>
    <submittedName>
        <fullName evidence="1">Uncharacterized protein</fullName>
    </submittedName>
</protein>
<evidence type="ECO:0000313" key="1">
    <source>
        <dbReference type="EMBL" id="RCV22577.1"/>
    </source>
</evidence>
<sequence>MHGPSSPLALWPLLWQQKKSSATLRPTPRLPFPSGFFFLPIPPFHDRVPAAFWTSGCPRPFLPRLASFSLPHWCPLGSISLPPFVPFHIQFPLAPAGCSLSLNLPGNSAPLAPNCTTNPQRKSKRNLHALLPLHDPCVQLVDGFVKVFPFFLGGSMSSGGALLARVHC</sequence>
<organism evidence="1">
    <name type="scientific">Setaria italica</name>
    <name type="common">Foxtail millet</name>
    <name type="synonym">Panicum italicum</name>
    <dbReference type="NCBI Taxonomy" id="4555"/>
    <lineage>
        <taxon>Eukaryota</taxon>
        <taxon>Viridiplantae</taxon>
        <taxon>Streptophyta</taxon>
        <taxon>Embryophyta</taxon>
        <taxon>Tracheophyta</taxon>
        <taxon>Spermatophyta</taxon>
        <taxon>Magnoliopsida</taxon>
        <taxon>Liliopsida</taxon>
        <taxon>Poales</taxon>
        <taxon>Poaceae</taxon>
        <taxon>PACMAD clade</taxon>
        <taxon>Panicoideae</taxon>
        <taxon>Panicodae</taxon>
        <taxon>Paniceae</taxon>
        <taxon>Cenchrinae</taxon>
        <taxon>Setaria</taxon>
    </lineage>
</organism>
<name>A0A368QX99_SETIT</name>
<dbReference type="OrthoDB" id="8904098at2759"/>